<keyword evidence="1" id="KW-0472">Membrane</keyword>
<keyword evidence="1" id="KW-1133">Transmembrane helix</keyword>
<accession>A0A843V8P3</accession>
<feature type="transmembrane region" description="Helical" evidence="1">
    <location>
        <begin position="280"/>
        <end position="299"/>
    </location>
</feature>
<comment type="caution">
    <text evidence="2">The sequence shown here is derived from an EMBL/GenBank/DDBJ whole genome shotgun (WGS) entry which is preliminary data.</text>
</comment>
<reference evidence="2" key="1">
    <citation type="submission" date="2017-07" db="EMBL/GenBank/DDBJ databases">
        <title>Taro Niue Genome Assembly and Annotation.</title>
        <authorList>
            <person name="Atibalentja N."/>
            <person name="Keating K."/>
            <person name="Fields C.J."/>
        </authorList>
    </citation>
    <scope>NUCLEOTIDE SEQUENCE</scope>
    <source>
        <strain evidence="2">Niue_2</strain>
        <tissue evidence="2">Leaf</tissue>
    </source>
</reference>
<evidence type="ECO:0000313" key="3">
    <source>
        <dbReference type="Proteomes" id="UP000652761"/>
    </source>
</evidence>
<protein>
    <submittedName>
        <fullName evidence="2">Uncharacterized protein</fullName>
    </submittedName>
</protein>
<gene>
    <name evidence="2" type="ORF">Taro_022543</name>
</gene>
<evidence type="ECO:0000313" key="2">
    <source>
        <dbReference type="EMBL" id="MQL89964.1"/>
    </source>
</evidence>
<organism evidence="2 3">
    <name type="scientific">Colocasia esculenta</name>
    <name type="common">Wild taro</name>
    <name type="synonym">Arum esculentum</name>
    <dbReference type="NCBI Taxonomy" id="4460"/>
    <lineage>
        <taxon>Eukaryota</taxon>
        <taxon>Viridiplantae</taxon>
        <taxon>Streptophyta</taxon>
        <taxon>Embryophyta</taxon>
        <taxon>Tracheophyta</taxon>
        <taxon>Spermatophyta</taxon>
        <taxon>Magnoliopsida</taxon>
        <taxon>Liliopsida</taxon>
        <taxon>Araceae</taxon>
        <taxon>Aroideae</taxon>
        <taxon>Colocasieae</taxon>
        <taxon>Colocasia</taxon>
    </lineage>
</organism>
<name>A0A843V8P3_COLES</name>
<dbReference type="EMBL" id="NMUH01001193">
    <property type="protein sequence ID" value="MQL89964.1"/>
    <property type="molecule type" value="Genomic_DNA"/>
</dbReference>
<feature type="transmembrane region" description="Helical" evidence="1">
    <location>
        <begin position="41"/>
        <end position="59"/>
    </location>
</feature>
<keyword evidence="3" id="KW-1185">Reference proteome</keyword>
<proteinExistence type="predicted"/>
<keyword evidence="1" id="KW-0812">Transmembrane</keyword>
<sequence length="477" mass="52734">MVKHQFLVVWLACASIVPTPRTIWVRSSGVGGHCSACRDVFHVHAIAWFWVTLYEALVWPYRRCLVWNSLCGEVVVLTTGKSWYDLVVPWHLLLFSDRIGQSCSDRDVLWVAFYVGVKATRQLSRSPKSPACVTRGLKAVSLAGDLSELLRRRRGRHRVLVEDAIGWEAFPPSSSGGLGVVESLASSWRSSGATWSEEEAAEASHRPVRGRQTRIKYVIGLTGLAEAFHHRILVAFRYWVATISLSPSCFCAVRRRHLVHRDLFVDRLAVAFLLRRRCTYGHVLVASFMFCLVVFRVLGPCRVTSQLCHFCGGCPASSLSPGARHLRACPRDRLLPFPETPSPVRLCQRVLLLAAGTRPVWTSWSVSLPRSALVLEPRGEVRRGAVVRRDCDVCGCVHGCDSLASLYRGGYRQESAAGVQEGWTIGFLVVLVYNDGCSLAMSSSVGLVGLASWALFSGFHSAGSLRVPGAGTQLLFW</sequence>
<dbReference type="Proteomes" id="UP000652761">
    <property type="component" value="Unassembled WGS sequence"/>
</dbReference>
<dbReference type="AlphaFoldDB" id="A0A843V8P3"/>
<evidence type="ECO:0000256" key="1">
    <source>
        <dbReference type="SAM" id="Phobius"/>
    </source>
</evidence>